<dbReference type="GO" id="GO:0009820">
    <property type="term" value="P:alkaloid metabolic process"/>
    <property type="evidence" value="ECO:0007669"/>
    <property type="project" value="InterPro"/>
</dbReference>
<dbReference type="Proteomes" id="UP000598360">
    <property type="component" value="Unassembled WGS sequence"/>
</dbReference>
<evidence type="ECO:0000313" key="3">
    <source>
        <dbReference type="Proteomes" id="UP000598360"/>
    </source>
</evidence>
<protein>
    <submittedName>
        <fullName evidence="2">Tryptophan dimethylallyltransferase</fullName>
    </submittedName>
</protein>
<evidence type="ECO:0000313" key="2">
    <source>
        <dbReference type="EMBL" id="MBE9375951.1"/>
    </source>
</evidence>
<dbReference type="Pfam" id="PF11991">
    <property type="entry name" value="Trp_DMAT"/>
    <property type="match status" value="1"/>
</dbReference>
<proteinExistence type="predicted"/>
<reference evidence="2" key="1">
    <citation type="submission" date="2020-10" db="EMBL/GenBank/DDBJ databases">
        <title>Diversity and distribution of actinomycetes associated with coral in the coast of Hainan.</title>
        <authorList>
            <person name="Li F."/>
        </authorList>
    </citation>
    <scope>NUCLEOTIDE SEQUENCE</scope>
    <source>
        <strain evidence="2">HNM0983</strain>
    </source>
</reference>
<dbReference type="SFLD" id="SFLDS00036">
    <property type="entry name" value="Aromatic_Prenyltransferase"/>
    <property type="match status" value="1"/>
</dbReference>
<keyword evidence="1" id="KW-0808">Transferase</keyword>
<organism evidence="2 3">
    <name type="scientific">Saccharopolyspora montiporae</name>
    <dbReference type="NCBI Taxonomy" id="2781240"/>
    <lineage>
        <taxon>Bacteria</taxon>
        <taxon>Bacillati</taxon>
        <taxon>Actinomycetota</taxon>
        <taxon>Actinomycetes</taxon>
        <taxon>Pseudonocardiales</taxon>
        <taxon>Pseudonocardiaceae</taxon>
        <taxon>Saccharopolyspora</taxon>
    </lineage>
</organism>
<dbReference type="PANTHER" id="PTHR40627:SF4">
    <property type="entry name" value="PRENYLTRANSFERASE ASQH1-RELATED"/>
    <property type="match status" value="1"/>
</dbReference>
<dbReference type="GO" id="GO:0016765">
    <property type="term" value="F:transferase activity, transferring alkyl or aryl (other than methyl) groups"/>
    <property type="evidence" value="ECO:0007669"/>
    <property type="project" value="InterPro"/>
</dbReference>
<evidence type="ECO:0000256" key="1">
    <source>
        <dbReference type="ARBA" id="ARBA00022679"/>
    </source>
</evidence>
<dbReference type="SFLD" id="SFLDG01162">
    <property type="entry name" value="I"/>
    <property type="match status" value="1"/>
</dbReference>
<sequence>MGVADATLAELTSDQLRNLCEIAGIDERDPIRLLGDILGPAGPRPLAEPPLWPSDVADDATPVEFSMQFESDGNRHLRVLAEKLADEPGPGANLRATRELLTSLDARYGLNLDRLRAVEDLFLADDPQGKFAWWYSFIFGPDSMPKFKIYINPAMHGAEHASALVERALGRLGLDGAWQTIRDHALTRDGFDHPGFFAVDLDRGPQARVKLYVTHDAAGPDDAVRAARAVPGIDADRVAEFCAMLSPETEVFRGRPLVSSYSFVDGDQETPSNYSLYLPIRDYVPHDAVARERTVRLLKDHGVDPDLLDRALTALTDRPLEDNTGLIAHLSLRMSPGKTGTTVYLSSEAYGGTPQRAA</sequence>
<dbReference type="RefSeq" id="WP_193929402.1">
    <property type="nucleotide sequence ID" value="NZ_JADEYC010000029.1"/>
</dbReference>
<gene>
    <name evidence="2" type="ORF">IQ251_15985</name>
</gene>
<accession>A0A929FYL9</accession>
<comment type="caution">
    <text evidence="2">The sequence shown here is derived from an EMBL/GenBank/DDBJ whole genome shotgun (WGS) entry which is preliminary data.</text>
</comment>
<dbReference type="InterPro" id="IPR033964">
    <property type="entry name" value="ABBA"/>
</dbReference>
<dbReference type="PANTHER" id="PTHR40627">
    <property type="entry name" value="INDOLE PRENYLTRANSFERASE TDIB-RELATED"/>
    <property type="match status" value="1"/>
</dbReference>
<dbReference type="AlphaFoldDB" id="A0A929FYL9"/>
<dbReference type="EMBL" id="JADEYC010000029">
    <property type="protein sequence ID" value="MBE9375951.1"/>
    <property type="molecule type" value="Genomic_DNA"/>
</dbReference>
<dbReference type="InterPro" id="IPR017795">
    <property type="entry name" value="ABBA_NscD-like"/>
</dbReference>
<name>A0A929FYL9_9PSEU</name>
<keyword evidence="3" id="KW-1185">Reference proteome</keyword>